<evidence type="ECO:0000256" key="1">
    <source>
        <dbReference type="ARBA" id="ARBA00023125"/>
    </source>
</evidence>
<dbReference type="Gene3D" id="3.40.50.300">
    <property type="entry name" value="P-loop containing nucleotide triphosphate hydrolases"/>
    <property type="match status" value="2"/>
</dbReference>
<dbReference type="PANTHER" id="PTHR19303">
    <property type="entry name" value="TRANSPOSON"/>
    <property type="match status" value="1"/>
</dbReference>
<dbReference type="InterPro" id="IPR011112">
    <property type="entry name" value="Rho-like_N"/>
</dbReference>
<accession>A0A2B4SVZ3</accession>
<organism evidence="4 5">
    <name type="scientific">Stylophora pistillata</name>
    <name type="common">Smooth cauliflower coral</name>
    <dbReference type="NCBI Taxonomy" id="50429"/>
    <lineage>
        <taxon>Eukaryota</taxon>
        <taxon>Metazoa</taxon>
        <taxon>Cnidaria</taxon>
        <taxon>Anthozoa</taxon>
        <taxon>Hexacorallia</taxon>
        <taxon>Scleractinia</taxon>
        <taxon>Astrocoeniina</taxon>
        <taxon>Pocilloporidae</taxon>
        <taxon>Stylophora</taxon>
    </lineage>
</organism>
<sequence length="867" mass="100158">MTAALQKLQGEDNIRSFYGHGMTHAEKKKTDSDFRAKEFQVLVAMEAYEVGTHSPHVDNIFRVGCMRILSVIVQEFSRAGRGGNGADGFLLINESKDDQRLCFWTQKCLDIEEKRMRDKFVVIMSERGSPRASYTASFKLRVVAYAVEKGNRATGKQFNVDESSVRRWRSQGEKLLKTPRQKRAQRGRSAAFPELEKEVASWITENRKAGTGVSWNVICLKGKSVAQKLGLEHFKASKCWCYRFMDRFGFSIRRRTTIAQKLPQDYEEKLIKFQRYVLAKRKEHDFDLKYIGNADQTPLTFDIVTNRTVSEKGVKSVPIVSTDAEMCPNVQTCRVACDHRISKMVKIPKLTTESSNGNRKRRAPGVDFLDEEYRMLIAGPSGSGKRNTLMYLLREPLVIYDQIFIYTPNIHQELIQDLKKIMHRHSQKLGYDVLHLMNPDEILDTTEYPRGNRKVVIFDDLITAPNDMQKKILKHFIDGRHHLISPVYLSQSYHKTPVDIRLNCSHLILYKPAMTRRRALIASENSFEPDLFSRLNPFEFLFLDKMDELDSLSKTALLRKAKEMGLQRCYLLDKKELIDLIKNPPELDYLETLSRNELLEKAKEIGLQGYFKKKKGELIELIRKPPPPRTRYTGVRKKVTLQPTDSEGEELVFPSISAAAKHFNVNPGVFGAKLRSHKESIRNFIELDGRKFALRFEAYRVKEKHSREDLSKTALLRKAKEMGLQRCYLLDKKELIDLIKNPPELDYLETLSRNELLEKAKEIGLQGYFKKKKGELIELIRKPPPPRTRYTGVRKKVTLQPTDSEGEELVFPSISAAAKHFNVNPGVFGAKLRSHKESIRNFIELDGRKFALRFEAYRVKEKHSREE</sequence>
<dbReference type="InterPro" id="IPR001650">
    <property type="entry name" value="Helicase_C-like"/>
</dbReference>
<dbReference type="InterPro" id="IPR006600">
    <property type="entry name" value="HTH_CenpB_DNA-bd_dom"/>
</dbReference>
<protein>
    <submittedName>
        <fullName evidence="4">Pogo transposable element with KRAB domain</fullName>
    </submittedName>
</protein>
<evidence type="ECO:0000313" key="4">
    <source>
        <dbReference type="EMBL" id="PFX33263.1"/>
    </source>
</evidence>
<dbReference type="InterPro" id="IPR050863">
    <property type="entry name" value="CenT-Element_Derived"/>
</dbReference>
<feature type="domain" description="Helicase C-terminal" evidence="2">
    <location>
        <begin position="1"/>
        <end position="128"/>
    </location>
</feature>
<gene>
    <name evidence="4" type="primary">POGK</name>
    <name evidence="4" type="ORF">AWC38_SpisGene1937</name>
</gene>
<reference evidence="5" key="1">
    <citation type="journal article" date="2017" name="bioRxiv">
        <title>Comparative analysis of the genomes of Stylophora pistillata and Acropora digitifera provides evidence for extensive differences between species of corals.</title>
        <authorList>
            <person name="Voolstra C.R."/>
            <person name="Li Y."/>
            <person name="Liew Y.J."/>
            <person name="Baumgarten S."/>
            <person name="Zoccola D."/>
            <person name="Flot J.-F."/>
            <person name="Tambutte S."/>
            <person name="Allemand D."/>
            <person name="Aranda M."/>
        </authorList>
    </citation>
    <scope>NUCLEOTIDE SEQUENCE [LARGE SCALE GENOMIC DNA]</scope>
</reference>
<dbReference type="SUPFAM" id="SSF52540">
    <property type="entry name" value="P-loop containing nucleoside triphosphate hydrolases"/>
    <property type="match status" value="2"/>
</dbReference>
<dbReference type="AlphaFoldDB" id="A0A2B4SVZ3"/>
<proteinExistence type="predicted"/>
<dbReference type="InterPro" id="IPR003647">
    <property type="entry name" value="Intron_nuc_1_rpt"/>
</dbReference>
<keyword evidence="1" id="KW-0238">DNA-binding</keyword>
<keyword evidence="5" id="KW-1185">Reference proteome</keyword>
<name>A0A2B4SVZ3_STYPI</name>
<dbReference type="SMART" id="SM00674">
    <property type="entry name" value="CENPB"/>
    <property type="match status" value="1"/>
</dbReference>
<dbReference type="PROSITE" id="PS51194">
    <property type="entry name" value="HELICASE_CTER"/>
    <property type="match status" value="1"/>
</dbReference>
<dbReference type="InterPro" id="IPR009057">
    <property type="entry name" value="Homeodomain-like_sf"/>
</dbReference>
<dbReference type="Pfam" id="PF04665">
    <property type="entry name" value="Pox_A32"/>
    <property type="match status" value="1"/>
</dbReference>
<dbReference type="Proteomes" id="UP000225706">
    <property type="component" value="Unassembled WGS sequence"/>
</dbReference>
<dbReference type="GO" id="GO:0006353">
    <property type="term" value="P:DNA-templated transcription termination"/>
    <property type="evidence" value="ECO:0007669"/>
    <property type="project" value="InterPro"/>
</dbReference>
<dbReference type="OrthoDB" id="414982at2759"/>
<feature type="domain" description="HTH CENPB-type" evidence="3">
    <location>
        <begin position="183"/>
        <end position="254"/>
    </location>
</feature>
<dbReference type="Pfam" id="PF03221">
    <property type="entry name" value="HTH_Tnp_Tc5"/>
    <property type="match status" value="1"/>
</dbReference>
<evidence type="ECO:0000313" key="5">
    <source>
        <dbReference type="Proteomes" id="UP000225706"/>
    </source>
</evidence>
<evidence type="ECO:0000259" key="3">
    <source>
        <dbReference type="PROSITE" id="PS51253"/>
    </source>
</evidence>
<dbReference type="SMART" id="SM00959">
    <property type="entry name" value="Rho_N"/>
    <property type="match status" value="3"/>
</dbReference>
<dbReference type="PROSITE" id="PS51253">
    <property type="entry name" value="HTH_CENPB"/>
    <property type="match status" value="1"/>
</dbReference>
<dbReference type="InterPro" id="IPR027417">
    <property type="entry name" value="P-loop_NTPase"/>
</dbReference>
<dbReference type="SUPFAM" id="SSF46689">
    <property type="entry name" value="Homeodomain-like"/>
    <property type="match status" value="1"/>
</dbReference>
<dbReference type="Pfam" id="PF00271">
    <property type="entry name" value="Helicase_C"/>
    <property type="match status" value="1"/>
</dbReference>
<dbReference type="SMART" id="SM00497">
    <property type="entry name" value="IENR1"/>
    <property type="match status" value="2"/>
</dbReference>
<dbReference type="Pfam" id="PF09607">
    <property type="entry name" value="BrkDBD"/>
    <property type="match status" value="1"/>
</dbReference>
<evidence type="ECO:0000259" key="2">
    <source>
        <dbReference type="PROSITE" id="PS51194"/>
    </source>
</evidence>
<comment type="caution">
    <text evidence="4">The sequence shown here is derived from an EMBL/GenBank/DDBJ whole genome shotgun (WGS) entry which is preliminary data.</text>
</comment>
<dbReference type="Gene3D" id="1.10.10.60">
    <property type="entry name" value="Homeodomain-like"/>
    <property type="match status" value="1"/>
</dbReference>
<dbReference type="EMBL" id="LSMT01000014">
    <property type="protein sequence ID" value="PFX33263.1"/>
    <property type="molecule type" value="Genomic_DNA"/>
</dbReference>
<dbReference type="GO" id="GO:0003677">
    <property type="term" value="F:DNA binding"/>
    <property type="evidence" value="ECO:0007669"/>
    <property type="project" value="UniProtKB-KW"/>
</dbReference>
<dbReference type="GO" id="GO:0005634">
    <property type="term" value="C:nucleus"/>
    <property type="evidence" value="ECO:0007669"/>
    <property type="project" value="TreeGrafter"/>
</dbReference>
<dbReference type="PANTHER" id="PTHR19303:SF57">
    <property type="entry name" value="HTH CENPB-TYPE DOMAIN-CONTAINING PROTEIN"/>
    <property type="match status" value="1"/>
</dbReference>
<dbReference type="InterPro" id="IPR018586">
    <property type="entry name" value="Brinker_DNA-bd"/>
</dbReference>
<dbReference type="InterPro" id="IPR006758">
    <property type="entry name" value="A32L"/>
</dbReference>